<keyword evidence="15" id="KW-1185">Reference proteome</keyword>
<keyword evidence="6" id="KW-0106">Calcium</keyword>
<evidence type="ECO:0000256" key="3">
    <source>
        <dbReference type="ARBA" id="ARBA00022729"/>
    </source>
</evidence>
<dbReference type="SUPFAM" id="SSF54534">
    <property type="entry name" value="FKBP-like"/>
    <property type="match status" value="1"/>
</dbReference>
<evidence type="ECO:0000256" key="8">
    <source>
        <dbReference type="ARBA" id="ARBA00023180"/>
    </source>
</evidence>
<dbReference type="InterPro" id="IPR001179">
    <property type="entry name" value="PPIase_FKBP_dom"/>
</dbReference>
<dbReference type="SMART" id="SM00054">
    <property type="entry name" value="EFh"/>
    <property type="match status" value="2"/>
</dbReference>
<keyword evidence="5" id="KW-0256">Endoplasmic reticulum</keyword>
<dbReference type="PROSITE" id="PS00018">
    <property type="entry name" value="EF_HAND_1"/>
    <property type="match status" value="2"/>
</dbReference>
<feature type="chain" id="PRO_5036209009" description="peptidylprolyl isomerase" evidence="11">
    <location>
        <begin position="17"/>
        <end position="205"/>
    </location>
</feature>
<keyword evidence="3 11" id="KW-0732">Signal</keyword>
<dbReference type="PROSITE" id="PS50222">
    <property type="entry name" value="EF_HAND_2"/>
    <property type="match status" value="2"/>
</dbReference>
<evidence type="ECO:0000256" key="10">
    <source>
        <dbReference type="PROSITE-ProRule" id="PRU00277"/>
    </source>
</evidence>
<evidence type="ECO:0000256" key="6">
    <source>
        <dbReference type="ARBA" id="ARBA00022837"/>
    </source>
</evidence>
<evidence type="ECO:0000259" key="13">
    <source>
        <dbReference type="PROSITE" id="PS50222"/>
    </source>
</evidence>
<dbReference type="OrthoDB" id="1902587at2759"/>
<feature type="domain" description="EF-hand" evidence="13">
    <location>
        <begin position="129"/>
        <end position="164"/>
    </location>
</feature>
<evidence type="ECO:0000256" key="9">
    <source>
        <dbReference type="ARBA" id="ARBA00023235"/>
    </source>
</evidence>
<comment type="catalytic activity">
    <reaction evidence="1 10">
        <text>[protein]-peptidylproline (omega=180) = [protein]-peptidylproline (omega=0)</text>
        <dbReference type="Rhea" id="RHEA:16237"/>
        <dbReference type="Rhea" id="RHEA-COMP:10747"/>
        <dbReference type="Rhea" id="RHEA-COMP:10748"/>
        <dbReference type="ChEBI" id="CHEBI:83833"/>
        <dbReference type="ChEBI" id="CHEBI:83834"/>
        <dbReference type="EC" id="5.2.1.8"/>
    </reaction>
</comment>
<gene>
    <name evidence="14" type="ORF">DSTB1V02_LOCUS2851</name>
</gene>
<sequence>MKVILALFSVFLVGRCAEPDPELKIEVVFKPEECERKTVEKDMLTMHYTGTLEDGKEFDSSYKRNQPFSFQIGVGHVIKGWEQGLLDMCIGEKRKLIIPPHLGYGEAGAGDVIPAGATLYFETELLEIGDAPPMQNIFKAIDSNDDQQLSREEVVDYIKKEMPADVSSGDQNPDIITEEIFQHEDKDHDGFISYEEFSGPKHDEL</sequence>
<feature type="domain" description="EF-hand" evidence="13">
    <location>
        <begin position="172"/>
        <end position="205"/>
    </location>
</feature>
<dbReference type="CDD" id="cd00051">
    <property type="entry name" value="EFh"/>
    <property type="match status" value="1"/>
</dbReference>
<keyword evidence="9 10" id="KW-0413">Isomerase</keyword>
<organism evidence="14">
    <name type="scientific">Darwinula stevensoni</name>
    <dbReference type="NCBI Taxonomy" id="69355"/>
    <lineage>
        <taxon>Eukaryota</taxon>
        <taxon>Metazoa</taxon>
        <taxon>Ecdysozoa</taxon>
        <taxon>Arthropoda</taxon>
        <taxon>Crustacea</taxon>
        <taxon>Oligostraca</taxon>
        <taxon>Ostracoda</taxon>
        <taxon>Podocopa</taxon>
        <taxon>Podocopida</taxon>
        <taxon>Darwinulocopina</taxon>
        <taxon>Darwinuloidea</taxon>
        <taxon>Darwinulidae</taxon>
        <taxon>Darwinula</taxon>
    </lineage>
</organism>
<dbReference type="PANTHER" id="PTHR46222">
    <property type="entry name" value="PEPTIDYL-PROLYL CIS-TRANS ISOMERASE FKBP7/14"/>
    <property type="match status" value="1"/>
</dbReference>
<name>A0A7R8X506_9CRUS</name>
<dbReference type="InterPro" id="IPR002048">
    <property type="entry name" value="EF_hand_dom"/>
</dbReference>
<dbReference type="FunFam" id="3.10.50.40:FF:000006">
    <property type="entry name" value="Peptidyl-prolyl cis-trans isomerase"/>
    <property type="match status" value="1"/>
</dbReference>
<dbReference type="InterPro" id="IPR018247">
    <property type="entry name" value="EF_Hand_1_Ca_BS"/>
</dbReference>
<dbReference type="PROSITE" id="PS50059">
    <property type="entry name" value="FKBP_PPIASE"/>
    <property type="match status" value="1"/>
</dbReference>
<evidence type="ECO:0000256" key="7">
    <source>
        <dbReference type="ARBA" id="ARBA00023110"/>
    </source>
</evidence>
<dbReference type="PANTHER" id="PTHR46222:SF3">
    <property type="entry name" value="PEPTIDYLPROLYL ISOMERASE"/>
    <property type="match status" value="1"/>
</dbReference>
<evidence type="ECO:0000256" key="5">
    <source>
        <dbReference type="ARBA" id="ARBA00022824"/>
    </source>
</evidence>
<accession>A0A7R8X506</accession>
<dbReference type="SUPFAM" id="SSF47473">
    <property type="entry name" value="EF-hand"/>
    <property type="match status" value="1"/>
</dbReference>
<keyword evidence="4" id="KW-0677">Repeat</keyword>
<dbReference type="Pfam" id="PF13499">
    <property type="entry name" value="EF-hand_7"/>
    <property type="match status" value="1"/>
</dbReference>
<evidence type="ECO:0000256" key="2">
    <source>
        <dbReference type="ARBA" id="ARBA00013194"/>
    </source>
</evidence>
<dbReference type="EC" id="5.2.1.8" evidence="2 10"/>
<keyword evidence="8" id="KW-0325">Glycoprotein</keyword>
<dbReference type="Proteomes" id="UP000677054">
    <property type="component" value="Unassembled WGS sequence"/>
</dbReference>
<dbReference type="GO" id="GO:0003755">
    <property type="term" value="F:peptidyl-prolyl cis-trans isomerase activity"/>
    <property type="evidence" value="ECO:0007669"/>
    <property type="project" value="UniProtKB-KW"/>
</dbReference>
<proteinExistence type="predicted"/>
<protein>
    <recommendedName>
        <fullName evidence="2 10">peptidylprolyl isomerase</fullName>
        <ecNumber evidence="2 10">5.2.1.8</ecNumber>
    </recommendedName>
</protein>
<feature type="signal peptide" evidence="11">
    <location>
        <begin position="1"/>
        <end position="16"/>
    </location>
</feature>
<evidence type="ECO:0000313" key="15">
    <source>
        <dbReference type="Proteomes" id="UP000677054"/>
    </source>
</evidence>
<feature type="domain" description="PPIase FKBP-type" evidence="12">
    <location>
        <begin position="41"/>
        <end position="129"/>
    </location>
</feature>
<dbReference type="Gene3D" id="3.10.50.40">
    <property type="match status" value="1"/>
</dbReference>
<evidence type="ECO:0000256" key="1">
    <source>
        <dbReference type="ARBA" id="ARBA00000971"/>
    </source>
</evidence>
<dbReference type="Pfam" id="PF00254">
    <property type="entry name" value="FKBP_C"/>
    <property type="match status" value="1"/>
</dbReference>
<dbReference type="InterPro" id="IPR046357">
    <property type="entry name" value="PPIase_dom_sf"/>
</dbReference>
<keyword evidence="7 10" id="KW-0697">Rotamase</keyword>
<dbReference type="EMBL" id="CAJPEV010000334">
    <property type="protein sequence ID" value="CAG0884140.1"/>
    <property type="molecule type" value="Genomic_DNA"/>
</dbReference>
<dbReference type="Gene3D" id="1.10.238.10">
    <property type="entry name" value="EF-hand"/>
    <property type="match status" value="1"/>
</dbReference>
<evidence type="ECO:0000256" key="11">
    <source>
        <dbReference type="SAM" id="SignalP"/>
    </source>
</evidence>
<reference evidence="14" key="1">
    <citation type="submission" date="2020-11" db="EMBL/GenBank/DDBJ databases">
        <authorList>
            <person name="Tran Van P."/>
        </authorList>
    </citation>
    <scope>NUCLEOTIDE SEQUENCE</scope>
</reference>
<dbReference type="GO" id="GO:0005509">
    <property type="term" value="F:calcium ion binding"/>
    <property type="evidence" value="ECO:0007669"/>
    <property type="project" value="InterPro"/>
</dbReference>
<evidence type="ECO:0000259" key="12">
    <source>
        <dbReference type="PROSITE" id="PS50059"/>
    </source>
</evidence>
<evidence type="ECO:0000256" key="4">
    <source>
        <dbReference type="ARBA" id="ARBA00022737"/>
    </source>
</evidence>
<dbReference type="InterPro" id="IPR011992">
    <property type="entry name" value="EF-hand-dom_pair"/>
</dbReference>
<dbReference type="InterPro" id="IPR052273">
    <property type="entry name" value="PPIase_FKBP"/>
</dbReference>
<dbReference type="EMBL" id="LR899851">
    <property type="protein sequence ID" value="CAD7242910.1"/>
    <property type="molecule type" value="Genomic_DNA"/>
</dbReference>
<evidence type="ECO:0000313" key="14">
    <source>
        <dbReference type="EMBL" id="CAD7242910.1"/>
    </source>
</evidence>
<dbReference type="GO" id="GO:0005783">
    <property type="term" value="C:endoplasmic reticulum"/>
    <property type="evidence" value="ECO:0007669"/>
    <property type="project" value="UniProtKB-ARBA"/>
</dbReference>
<dbReference type="AlphaFoldDB" id="A0A7R8X506"/>